<dbReference type="CDD" id="cd05233">
    <property type="entry name" value="SDR_c"/>
    <property type="match status" value="1"/>
</dbReference>
<evidence type="ECO:0000313" key="4">
    <source>
        <dbReference type="Proteomes" id="UP000069697"/>
    </source>
</evidence>
<name>A0A100VQT4_PAEAM</name>
<keyword evidence="2" id="KW-0560">Oxidoreductase</keyword>
<dbReference type="PANTHER" id="PTHR43477">
    <property type="entry name" value="DIHYDROANTICAPSIN 7-DEHYDROGENASE"/>
    <property type="match status" value="1"/>
</dbReference>
<protein>
    <submittedName>
        <fullName evidence="3">Short chain dehydrogenase</fullName>
    </submittedName>
</protein>
<reference evidence="4" key="2">
    <citation type="submission" date="2016-01" db="EMBL/GenBank/DDBJ databases">
        <title>Draft Genome Sequence of Paenibacillus amylolyticus Heshi-A3 that Was Isolated from Fermented Rice Bran with Aging Salted Mackerel, Which Was Named Heshiko as Traditional Fermented Seafood in Japan.</title>
        <authorList>
            <person name="Akuzawa S."/>
            <person name="Nakagawa J."/>
            <person name="Kanekatsu T."/>
            <person name="Kubota E."/>
            <person name="Ohtake R."/>
            <person name="Suzuki T."/>
            <person name="Kanesaki Y."/>
        </authorList>
    </citation>
    <scope>NUCLEOTIDE SEQUENCE [LARGE SCALE GENOMIC DNA]</scope>
    <source>
        <strain evidence="4">Heshi-A3</strain>
    </source>
</reference>
<gene>
    <name evidence="3" type="ORF">PAHA3_4296</name>
</gene>
<evidence type="ECO:0000256" key="2">
    <source>
        <dbReference type="ARBA" id="ARBA00023002"/>
    </source>
</evidence>
<proteinExistence type="inferred from homology"/>
<dbReference type="GO" id="GO:0016491">
    <property type="term" value="F:oxidoreductase activity"/>
    <property type="evidence" value="ECO:0007669"/>
    <property type="project" value="UniProtKB-KW"/>
</dbReference>
<dbReference type="Proteomes" id="UP000069697">
    <property type="component" value="Unassembled WGS sequence"/>
</dbReference>
<dbReference type="PANTHER" id="PTHR43477:SF1">
    <property type="entry name" value="DIHYDROANTICAPSIN 7-DEHYDROGENASE"/>
    <property type="match status" value="1"/>
</dbReference>
<reference evidence="3 4" key="1">
    <citation type="journal article" date="2016" name="Genome Announc.">
        <title>Draft Genome Sequence of Paenibacillus amylolyticus Heshi-A3, Isolated from Fermented Rice Bran in a Japanese Fermented Seafood Dish.</title>
        <authorList>
            <person name="Akuzawa S."/>
            <person name="Nagaoka J."/>
            <person name="Kanekatsu M."/>
            <person name="Kubota E."/>
            <person name="Ohtake R."/>
            <person name="Suzuki T."/>
            <person name="Kanesaki Y."/>
        </authorList>
    </citation>
    <scope>NUCLEOTIDE SEQUENCE [LARGE SCALE GENOMIC DNA]</scope>
    <source>
        <strain evidence="3 4">Heshi-A3</strain>
    </source>
</reference>
<dbReference type="EMBL" id="BCNV01000005">
    <property type="protein sequence ID" value="GAS84193.1"/>
    <property type="molecule type" value="Genomic_DNA"/>
</dbReference>
<evidence type="ECO:0000313" key="3">
    <source>
        <dbReference type="EMBL" id="GAS84193.1"/>
    </source>
</evidence>
<accession>A0A100VQT4</accession>
<sequence length="247" mass="26516">MSHYTLENKRVVVIGGSSGIGLATAIHAAEAGADVIIAGRSASRLEEAREQIAKVLGKGEHGEAVVEVHVLDNQDEQQLEAFFARIGTFDHLFTPGATYIRGPLTSDRETAESCFKGKFWPQYFAAKYAVPHLSASGSITLMSGGFSQRPLDGGASYAACNGAIESLGKALAVELAPVRVNVVSPGTIWREGQEGTPRGDHFNDYEKLSLLKRVGYNEEIAHTVTYLMTNTFTTGSTLYVDGGYTLI</sequence>
<dbReference type="InterPro" id="IPR051122">
    <property type="entry name" value="SDR_DHRS6-like"/>
</dbReference>
<organism evidence="3 4">
    <name type="scientific">Paenibacillus amylolyticus</name>
    <dbReference type="NCBI Taxonomy" id="1451"/>
    <lineage>
        <taxon>Bacteria</taxon>
        <taxon>Bacillati</taxon>
        <taxon>Bacillota</taxon>
        <taxon>Bacilli</taxon>
        <taxon>Bacillales</taxon>
        <taxon>Paenibacillaceae</taxon>
        <taxon>Paenibacillus</taxon>
    </lineage>
</organism>
<dbReference type="Gene3D" id="3.40.50.720">
    <property type="entry name" value="NAD(P)-binding Rossmann-like Domain"/>
    <property type="match status" value="1"/>
</dbReference>
<dbReference type="RefSeq" id="WP_062836637.1">
    <property type="nucleotide sequence ID" value="NZ_BCNV01000005.1"/>
</dbReference>
<dbReference type="InterPro" id="IPR036291">
    <property type="entry name" value="NAD(P)-bd_dom_sf"/>
</dbReference>
<dbReference type="SUPFAM" id="SSF51735">
    <property type="entry name" value="NAD(P)-binding Rossmann-fold domains"/>
    <property type="match status" value="1"/>
</dbReference>
<dbReference type="Pfam" id="PF13561">
    <property type="entry name" value="adh_short_C2"/>
    <property type="match status" value="1"/>
</dbReference>
<dbReference type="InterPro" id="IPR002347">
    <property type="entry name" value="SDR_fam"/>
</dbReference>
<dbReference type="AlphaFoldDB" id="A0A100VQT4"/>
<evidence type="ECO:0000256" key="1">
    <source>
        <dbReference type="ARBA" id="ARBA00006484"/>
    </source>
</evidence>
<dbReference type="PRINTS" id="PR00081">
    <property type="entry name" value="GDHRDH"/>
</dbReference>
<comment type="caution">
    <text evidence="3">The sequence shown here is derived from an EMBL/GenBank/DDBJ whole genome shotgun (WGS) entry which is preliminary data.</text>
</comment>
<comment type="similarity">
    <text evidence="1">Belongs to the short-chain dehydrogenases/reductases (SDR) family.</text>
</comment>